<dbReference type="STRING" id="597456.A0A0L7QYB6"/>
<evidence type="ECO:0000313" key="2">
    <source>
        <dbReference type="Proteomes" id="UP000053825"/>
    </source>
</evidence>
<dbReference type="EMBL" id="KQ414692">
    <property type="protein sequence ID" value="KOC63598.1"/>
    <property type="molecule type" value="Genomic_DNA"/>
</dbReference>
<sequence>MANLARIEALNKDNYDTWKIQMRALLVKNDAWCYVSSELNAPAVRADNVESEANSRAWSTNDEKAKSDRVLSISPSELKQIKDCRTSNDIWQKLENCTLCLTRSNVNR</sequence>
<organism evidence="1 2">
    <name type="scientific">Habropoda laboriosa</name>
    <dbReference type="NCBI Taxonomy" id="597456"/>
    <lineage>
        <taxon>Eukaryota</taxon>
        <taxon>Metazoa</taxon>
        <taxon>Ecdysozoa</taxon>
        <taxon>Arthropoda</taxon>
        <taxon>Hexapoda</taxon>
        <taxon>Insecta</taxon>
        <taxon>Pterygota</taxon>
        <taxon>Neoptera</taxon>
        <taxon>Endopterygota</taxon>
        <taxon>Hymenoptera</taxon>
        <taxon>Apocrita</taxon>
        <taxon>Aculeata</taxon>
        <taxon>Apoidea</taxon>
        <taxon>Anthophila</taxon>
        <taxon>Apidae</taxon>
        <taxon>Habropoda</taxon>
    </lineage>
</organism>
<keyword evidence="2" id="KW-1185">Reference proteome</keyword>
<dbReference type="AlphaFoldDB" id="A0A0L7QYB6"/>
<gene>
    <name evidence="1" type="ORF">WH47_02479</name>
</gene>
<dbReference type="Proteomes" id="UP000053825">
    <property type="component" value="Unassembled WGS sequence"/>
</dbReference>
<reference evidence="1 2" key="1">
    <citation type="submission" date="2015-07" db="EMBL/GenBank/DDBJ databases">
        <title>The genome of Habropoda laboriosa.</title>
        <authorList>
            <person name="Pan H."/>
            <person name="Kapheim K."/>
        </authorList>
    </citation>
    <scope>NUCLEOTIDE SEQUENCE [LARGE SCALE GENOMIC DNA]</scope>
    <source>
        <strain evidence="1">0110345459</strain>
    </source>
</reference>
<proteinExistence type="predicted"/>
<dbReference type="Pfam" id="PF14223">
    <property type="entry name" value="Retrotran_gag_2"/>
    <property type="match status" value="1"/>
</dbReference>
<evidence type="ECO:0000313" key="1">
    <source>
        <dbReference type="EMBL" id="KOC63598.1"/>
    </source>
</evidence>
<dbReference type="OrthoDB" id="7472549at2759"/>
<protein>
    <submittedName>
        <fullName evidence="1">Uncharacterized protein</fullName>
    </submittedName>
</protein>
<name>A0A0L7QYB6_9HYME</name>
<accession>A0A0L7QYB6</accession>